<dbReference type="InterPro" id="IPR027417">
    <property type="entry name" value="P-loop_NTPase"/>
</dbReference>
<comment type="caution">
    <text evidence="1">The sequence shown here is derived from an EMBL/GenBank/DDBJ whole genome shotgun (WGS) entry which is preliminary data.</text>
</comment>
<dbReference type="EMBL" id="JAPWDQ010000003">
    <property type="protein sequence ID" value="KAJ5491573.1"/>
    <property type="molecule type" value="Genomic_DNA"/>
</dbReference>
<organism evidence="1 2">
    <name type="scientific">Penicillium diatomitis</name>
    <dbReference type="NCBI Taxonomy" id="2819901"/>
    <lineage>
        <taxon>Eukaryota</taxon>
        <taxon>Fungi</taxon>
        <taxon>Dikarya</taxon>
        <taxon>Ascomycota</taxon>
        <taxon>Pezizomycotina</taxon>
        <taxon>Eurotiomycetes</taxon>
        <taxon>Eurotiomycetidae</taxon>
        <taxon>Eurotiales</taxon>
        <taxon>Aspergillaceae</taxon>
        <taxon>Penicillium</taxon>
    </lineage>
</organism>
<feature type="non-terminal residue" evidence="1">
    <location>
        <position position="250"/>
    </location>
</feature>
<sequence length="250" mass="29247">IKEFVRRNRGEILEDLKSLNSFSTKISEDLVARLKSYEVIEDIKIDLQAARYTGLSYTRDTRRYRIIREKAPYSISRPRNYPRSTTIGYILYLALLIFHRIYPEFYTGKSSVLEGLTKLKFPRNSGLYTRFTTQIIFRRDPSLKIQKIYEAIGLLTLVGENLPTFSSNILRLEIHRPYKNHLSIINILGIFKTTIPSLTSKLDITLIRDIIIEISRELDPDRIRILRILTKLDLIDKEAEDKIIKLIEGK</sequence>
<dbReference type="SUPFAM" id="SSF52540">
    <property type="entry name" value="P-loop containing nucleoside triphosphate hydrolases"/>
    <property type="match status" value="1"/>
</dbReference>
<reference evidence="1" key="2">
    <citation type="journal article" date="2023" name="IMA Fungus">
        <title>Comparative genomic study of the Penicillium genus elucidates a diverse pangenome and 15 lateral gene transfer events.</title>
        <authorList>
            <person name="Petersen C."/>
            <person name="Sorensen T."/>
            <person name="Nielsen M.R."/>
            <person name="Sondergaard T.E."/>
            <person name="Sorensen J.L."/>
            <person name="Fitzpatrick D.A."/>
            <person name="Frisvad J.C."/>
            <person name="Nielsen K.L."/>
        </authorList>
    </citation>
    <scope>NUCLEOTIDE SEQUENCE</scope>
    <source>
        <strain evidence="1">IBT 30728</strain>
    </source>
</reference>
<dbReference type="RefSeq" id="XP_056792702.1">
    <property type="nucleotide sequence ID" value="XM_056932743.1"/>
</dbReference>
<dbReference type="Gene3D" id="3.40.50.300">
    <property type="entry name" value="P-loop containing nucleotide triphosphate hydrolases"/>
    <property type="match status" value="1"/>
</dbReference>
<protein>
    <submittedName>
        <fullName evidence="1">Uncharacterized protein</fullName>
    </submittedName>
</protein>
<accession>A0A9W9XGY6</accession>
<evidence type="ECO:0000313" key="2">
    <source>
        <dbReference type="Proteomes" id="UP001148312"/>
    </source>
</evidence>
<keyword evidence="2" id="KW-1185">Reference proteome</keyword>
<gene>
    <name evidence="1" type="ORF">N7539_003140</name>
</gene>
<dbReference type="GeneID" id="81622992"/>
<evidence type="ECO:0000313" key="1">
    <source>
        <dbReference type="EMBL" id="KAJ5491573.1"/>
    </source>
</evidence>
<reference evidence="1" key="1">
    <citation type="submission" date="2022-12" db="EMBL/GenBank/DDBJ databases">
        <authorList>
            <person name="Petersen C."/>
        </authorList>
    </citation>
    <scope>NUCLEOTIDE SEQUENCE</scope>
    <source>
        <strain evidence="1">IBT 30728</strain>
    </source>
</reference>
<dbReference type="AlphaFoldDB" id="A0A9W9XGY6"/>
<dbReference type="Proteomes" id="UP001148312">
    <property type="component" value="Unassembled WGS sequence"/>
</dbReference>
<proteinExistence type="predicted"/>
<name>A0A9W9XGY6_9EURO</name>